<dbReference type="Proteomes" id="UP000243342">
    <property type="component" value="Unassembled WGS sequence"/>
</dbReference>
<feature type="region of interest" description="Disordered" evidence="1">
    <location>
        <begin position="162"/>
        <end position="182"/>
    </location>
</feature>
<feature type="domain" description="Insertion element IS402-like" evidence="2">
    <location>
        <begin position="63"/>
        <end position="135"/>
    </location>
</feature>
<keyword evidence="4" id="KW-1185">Reference proteome</keyword>
<name>A0A1J7BLE0_9ACTN</name>
<dbReference type="RefSeq" id="WP_071654665.1">
    <property type="nucleotide sequence ID" value="NZ_MLCF01000002.1"/>
</dbReference>
<reference evidence="3 4" key="1">
    <citation type="submission" date="2016-10" db="EMBL/GenBank/DDBJ databases">
        <title>Genome sequence of Streptomyces gilvigriseus MUSC 26.</title>
        <authorList>
            <person name="Lee L.-H."/>
            <person name="Ser H.-L."/>
        </authorList>
    </citation>
    <scope>NUCLEOTIDE SEQUENCE [LARGE SCALE GENOMIC DNA]</scope>
    <source>
        <strain evidence="3 4">MUSC 26</strain>
    </source>
</reference>
<dbReference type="EMBL" id="MLCF01000002">
    <property type="protein sequence ID" value="OIV39462.1"/>
    <property type="molecule type" value="Genomic_DNA"/>
</dbReference>
<evidence type="ECO:0000313" key="3">
    <source>
        <dbReference type="EMBL" id="OIV39462.1"/>
    </source>
</evidence>
<protein>
    <recommendedName>
        <fullName evidence="2">Insertion element IS402-like domain-containing protein</fullName>
    </recommendedName>
</protein>
<comment type="caution">
    <text evidence="3">The sequence shown here is derived from an EMBL/GenBank/DDBJ whole genome shotgun (WGS) entry which is preliminary data.</text>
</comment>
<proteinExistence type="predicted"/>
<accession>A0A1J7BLE0</accession>
<dbReference type="Pfam" id="PF13340">
    <property type="entry name" value="DUF4096"/>
    <property type="match status" value="1"/>
</dbReference>
<evidence type="ECO:0000259" key="2">
    <source>
        <dbReference type="Pfam" id="PF13340"/>
    </source>
</evidence>
<evidence type="ECO:0000256" key="1">
    <source>
        <dbReference type="SAM" id="MobiDB-lite"/>
    </source>
</evidence>
<evidence type="ECO:0000313" key="4">
    <source>
        <dbReference type="Proteomes" id="UP000243342"/>
    </source>
</evidence>
<gene>
    <name evidence="3" type="ORF">BIV57_01105</name>
</gene>
<sequence length="182" mass="19509">MPNSDAELPEGGLPAGSEAEFRHSDAVRAYWTTERQRQAIANTAADVDGAWRLRGERRRLRLLWDLAAPLLTPPAPTPRDRGPATGAERVVFHAVAYALLSDSSWQDLPPALGVAAADARQCFEEWTRAGLWQRLQERARQEPVDGVVGWTAAMAVAAAMRAGGGAGDQDGSVPGGAEGREE</sequence>
<dbReference type="InterPro" id="IPR025161">
    <property type="entry name" value="IS402-like_dom"/>
</dbReference>
<dbReference type="AlphaFoldDB" id="A0A1J7BLE0"/>
<organism evidence="3 4">
    <name type="scientific">Mangrovactinospora gilvigrisea</name>
    <dbReference type="NCBI Taxonomy" id="1428644"/>
    <lineage>
        <taxon>Bacteria</taxon>
        <taxon>Bacillati</taxon>
        <taxon>Actinomycetota</taxon>
        <taxon>Actinomycetes</taxon>
        <taxon>Kitasatosporales</taxon>
        <taxon>Streptomycetaceae</taxon>
        <taxon>Mangrovactinospora</taxon>
    </lineage>
</organism>